<evidence type="ECO:0000256" key="2">
    <source>
        <dbReference type="SAM" id="SignalP"/>
    </source>
</evidence>
<evidence type="ECO:0000313" key="4">
    <source>
        <dbReference type="Proteomes" id="UP001355207"/>
    </source>
</evidence>
<dbReference type="Proteomes" id="UP001355207">
    <property type="component" value="Chromosome 1"/>
</dbReference>
<keyword evidence="2" id="KW-0732">Signal</keyword>
<dbReference type="RefSeq" id="XP_066072097.1">
    <property type="nucleotide sequence ID" value="XM_066216000.1"/>
</dbReference>
<feature type="region of interest" description="Disordered" evidence="1">
    <location>
        <begin position="97"/>
        <end position="117"/>
    </location>
</feature>
<feature type="signal peptide" evidence="2">
    <location>
        <begin position="1"/>
        <end position="19"/>
    </location>
</feature>
<gene>
    <name evidence="3" type="ORF">L201_000197</name>
</gene>
<evidence type="ECO:0000256" key="1">
    <source>
        <dbReference type="SAM" id="MobiDB-lite"/>
    </source>
</evidence>
<name>A0AAX4JIP8_9TREE</name>
<proteinExistence type="predicted"/>
<keyword evidence="4" id="KW-1185">Reference proteome</keyword>
<feature type="compositionally biased region" description="Polar residues" evidence="1">
    <location>
        <begin position="101"/>
        <end position="117"/>
    </location>
</feature>
<evidence type="ECO:0008006" key="5">
    <source>
        <dbReference type="Google" id="ProtNLM"/>
    </source>
</evidence>
<reference evidence="3 4" key="1">
    <citation type="submission" date="2024-01" db="EMBL/GenBank/DDBJ databases">
        <title>Comparative genomics of Cryptococcus and Kwoniella reveals pathogenesis evolution and contrasting modes of karyotype evolution via chromosome fusion or intercentromeric recombination.</title>
        <authorList>
            <person name="Coelho M.A."/>
            <person name="David-Palma M."/>
            <person name="Shea T."/>
            <person name="Bowers K."/>
            <person name="McGinley-Smith S."/>
            <person name="Mohammad A.W."/>
            <person name="Gnirke A."/>
            <person name="Yurkov A.M."/>
            <person name="Nowrousian M."/>
            <person name="Sun S."/>
            <person name="Cuomo C.A."/>
            <person name="Heitman J."/>
        </authorList>
    </citation>
    <scope>NUCLEOTIDE SEQUENCE [LARGE SCALE GENOMIC DNA]</scope>
    <source>
        <strain evidence="3 4">CBS 6074</strain>
    </source>
</reference>
<dbReference type="Gene3D" id="2.80.10.50">
    <property type="match status" value="2"/>
</dbReference>
<organism evidence="3 4">
    <name type="scientific">Kwoniella dendrophila CBS 6074</name>
    <dbReference type="NCBI Taxonomy" id="1295534"/>
    <lineage>
        <taxon>Eukaryota</taxon>
        <taxon>Fungi</taxon>
        <taxon>Dikarya</taxon>
        <taxon>Basidiomycota</taxon>
        <taxon>Agaricomycotina</taxon>
        <taxon>Tremellomycetes</taxon>
        <taxon>Tremellales</taxon>
        <taxon>Cryptococcaceae</taxon>
        <taxon>Kwoniella</taxon>
    </lineage>
</organism>
<dbReference type="AlphaFoldDB" id="A0AAX4JIP8"/>
<dbReference type="InterPro" id="IPR035992">
    <property type="entry name" value="Ricin_B-like_lectins"/>
</dbReference>
<evidence type="ECO:0000313" key="3">
    <source>
        <dbReference type="EMBL" id="WWC85334.1"/>
    </source>
</evidence>
<dbReference type="PROSITE" id="PS50231">
    <property type="entry name" value="RICIN_B_LECTIN"/>
    <property type="match status" value="2"/>
</dbReference>
<sequence>MHTLYFLAIVTAVIPFNLSFEVRGHPLKGQDSSTGLYISSIRDGTCLSSNESVPVKGSTLVTDNCDNARTWHVPSGGGLIGLDTVALAWDMDNQGDGVSLTEPSSESTTQSWKWSSDNRISTNNGSTCLQHTPNGPKTAQCDPLNVDQVWTLRNSSRPQRWDDIAKQNDLDRNGYIHPLGRKDICLSAISSSTPHTGIGVAMTYCSGKGDGSYYLPISTSETLFKWDLPSSPSSTEKIQITLSSRKDLCLETGFKKHNGTGYDWEYIYGMGLTIENCDSDEQGQWWIWNGKSFKVANDDKHNQCLNVLGGAGPYQITNFLNLRPMQLWTCDETDENSVSQFNNSIMTDHMQ</sequence>
<accession>A0AAX4JIP8</accession>
<protein>
    <recommendedName>
        <fullName evidence="5">Ricin B lectin domain-containing protein</fullName>
    </recommendedName>
</protein>
<feature type="chain" id="PRO_5043601377" description="Ricin B lectin domain-containing protein" evidence="2">
    <location>
        <begin position="20"/>
        <end position="351"/>
    </location>
</feature>
<dbReference type="EMBL" id="CP144098">
    <property type="protein sequence ID" value="WWC85334.1"/>
    <property type="molecule type" value="Genomic_DNA"/>
</dbReference>
<dbReference type="GeneID" id="91090869"/>
<dbReference type="SUPFAM" id="SSF50370">
    <property type="entry name" value="Ricin B-like lectins"/>
    <property type="match status" value="2"/>
</dbReference>